<protein>
    <submittedName>
        <fullName evidence="1">DUF1194 domain-containing protein</fullName>
    </submittedName>
</protein>
<dbReference type="InterPro" id="IPR036465">
    <property type="entry name" value="vWFA_dom_sf"/>
</dbReference>
<reference evidence="2" key="1">
    <citation type="journal article" date="2019" name="Int. J. Syst. Evol. Microbiol.">
        <title>The Global Catalogue of Microorganisms (GCM) 10K type strain sequencing project: providing services to taxonomists for standard genome sequencing and annotation.</title>
        <authorList>
            <consortium name="The Broad Institute Genomics Platform"/>
            <consortium name="The Broad Institute Genome Sequencing Center for Infectious Disease"/>
            <person name="Wu L."/>
            <person name="Ma J."/>
        </authorList>
    </citation>
    <scope>NUCLEOTIDE SEQUENCE [LARGE SCALE GENOMIC DNA]</scope>
    <source>
        <strain evidence="2">CECT 7806</strain>
    </source>
</reference>
<sequence>MRRRHLLSGLVSGMLAALSPTGRRARAADPTVDVLLVLAADVSLSITEARFDLERRGYAEAFSDPRVLRAIAEGPQGRIGVALFDWASPGEQRIAVDWMVIANGVDAGVFAARLAAAPRPFYGRTAIGSAIGFATALLARAPFQGDRRVIDISGDGTGNAGGPIAAAREAAVAAGATINGIVILTDPEGMPGFLRDHTNPAGGLAAYYRTVVIGGAGAFVMSAASFEAFGRALIAKLVREIS</sequence>
<dbReference type="InterPro" id="IPR010607">
    <property type="entry name" value="DUF1194"/>
</dbReference>
<evidence type="ECO:0000313" key="1">
    <source>
        <dbReference type="EMBL" id="MDN3572214.1"/>
    </source>
</evidence>
<dbReference type="Gene3D" id="3.40.50.410">
    <property type="entry name" value="von Willebrand factor, type A domain"/>
    <property type="match status" value="1"/>
</dbReference>
<dbReference type="Pfam" id="PF06707">
    <property type="entry name" value="DUF1194"/>
    <property type="match status" value="1"/>
</dbReference>
<keyword evidence="2" id="KW-1185">Reference proteome</keyword>
<dbReference type="SUPFAM" id="SSF53300">
    <property type="entry name" value="vWA-like"/>
    <property type="match status" value="1"/>
</dbReference>
<gene>
    <name evidence="1" type="ORF">QWZ18_16485</name>
</gene>
<dbReference type="EMBL" id="JAUFPT010000058">
    <property type="protein sequence ID" value="MDN3572214.1"/>
    <property type="molecule type" value="Genomic_DNA"/>
</dbReference>
<dbReference type="Proteomes" id="UP001244297">
    <property type="component" value="Unassembled WGS sequence"/>
</dbReference>
<proteinExistence type="predicted"/>
<organism evidence="1 2">
    <name type="scientific">Methylobacterium longum</name>
    <dbReference type="NCBI Taxonomy" id="767694"/>
    <lineage>
        <taxon>Bacteria</taxon>
        <taxon>Pseudomonadati</taxon>
        <taxon>Pseudomonadota</taxon>
        <taxon>Alphaproteobacteria</taxon>
        <taxon>Hyphomicrobiales</taxon>
        <taxon>Methylobacteriaceae</taxon>
        <taxon>Methylobacterium</taxon>
    </lineage>
</organism>
<evidence type="ECO:0000313" key="2">
    <source>
        <dbReference type="Proteomes" id="UP001244297"/>
    </source>
</evidence>
<comment type="caution">
    <text evidence="1">The sequence shown here is derived from an EMBL/GenBank/DDBJ whole genome shotgun (WGS) entry which is preliminary data.</text>
</comment>
<accession>A0ABT8AQN1</accession>
<name>A0ABT8AQN1_9HYPH</name>
<dbReference type="RefSeq" id="WP_238285292.1">
    <property type="nucleotide sequence ID" value="NZ_BPQS01000002.1"/>
</dbReference>